<evidence type="ECO:0000313" key="1">
    <source>
        <dbReference type="EMBL" id="MBA2225729.1"/>
    </source>
</evidence>
<dbReference type="Proteomes" id="UP000542342">
    <property type="component" value="Unassembled WGS sequence"/>
</dbReference>
<dbReference type="AlphaFoldDB" id="A0A7V9ABA3"/>
<comment type="caution">
    <text evidence="1">The sequence shown here is derived from an EMBL/GenBank/DDBJ whole genome shotgun (WGS) entry which is preliminary data.</text>
</comment>
<organism evidence="1 2">
    <name type="scientific">Thermogemmata fonticola</name>
    <dbReference type="NCBI Taxonomy" id="2755323"/>
    <lineage>
        <taxon>Bacteria</taxon>
        <taxon>Pseudomonadati</taxon>
        <taxon>Planctomycetota</taxon>
        <taxon>Planctomycetia</taxon>
        <taxon>Gemmatales</taxon>
        <taxon>Gemmataceae</taxon>
        <taxon>Thermogemmata</taxon>
    </lineage>
</organism>
<name>A0A7V9ABA3_9BACT</name>
<protein>
    <submittedName>
        <fullName evidence="1">Uncharacterized protein</fullName>
    </submittedName>
</protein>
<sequence>MHGGIQSFGTLGLLGGFVTLVTAAGASDPTAGKRTGTPYAEIRVLDADSGRGVPLVELQTVHHVRFVTDNAGRIAVGDPDLLDREVFFYVHSHGYEVPKDGFGFRGVRLTLQAGQPSVIRLKRRQIAERLCRLTGEGLYHDSWLLGYRIPQAPAGGQEAVAAGRRGRGQVAGQDSVQAALYRQRIFWFWGDTNRLLYPLGLFRTAGASTPLFKEDFDPAEGIPYEYFTDPSGFARPMIPYPQRPEGVIWIDGVCVVPDEQGQERLLCHYSRRKGLAEELEHGIALWNDDQQIFEPVRELPLAERWRHPFGHATRWVHEGVPYLLFGNPAPVVRVPARYQAVLDPRQYEAFSCASGVKDGKPVGPLRDDQGRLQWRWQKEYPPVDAQTEWRWLQTGRLQASETRFCPADHSRPSQRIHLHNGTVRWNPYRQRWLLIAGQIGGQDSLLGDVWYAEATEPTGPFRQAIRIVQHERYSFYNVCHHPFLDRQGGRFIHLEGTYTAEFSGNPIRTPRYDYNQILYRVDLDHPGLRAARDN</sequence>
<reference evidence="1 2" key="1">
    <citation type="submission" date="2020-07" db="EMBL/GenBank/DDBJ databases">
        <title>Thermogemmata thermophila gen. nov., sp. nov., a novel moderate thermophilic planctomycete from a Kamchatka hot spring.</title>
        <authorList>
            <person name="Elcheninov A.G."/>
            <person name="Podosokorskaya O.A."/>
            <person name="Kovaleva O.L."/>
            <person name="Novikov A."/>
            <person name="Bonch-Osmolovskaya E.A."/>
            <person name="Toshchakov S.V."/>
            <person name="Kublanov I.V."/>
        </authorList>
    </citation>
    <scope>NUCLEOTIDE SEQUENCE [LARGE SCALE GENOMIC DNA]</scope>
    <source>
        <strain evidence="1 2">2918</strain>
    </source>
</reference>
<gene>
    <name evidence="1" type="ORF">H0921_06075</name>
</gene>
<evidence type="ECO:0000313" key="2">
    <source>
        <dbReference type="Proteomes" id="UP000542342"/>
    </source>
</evidence>
<proteinExistence type="predicted"/>
<dbReference type="EMBL" id="JACEFB010000002">
    <property type="protein sequence ID" value="MBA2225729.1"/>
    <property type="molecule type" value="Genomic_DNA"/>
</dbReference>
<keyword evidence="2" id="KW-1185">Reference proteome</keyword>
<accession>A0A7V9ABA3</accession>
<dbReference type="RefSeq" id="WP_194537125.1">
    <property type="nucleotide sequence ID" value="NZ_JACEFB010000002.1"/>
</dbReference>